<dbReference type="InterPro" id="IPR015996">
    <property type="entry name" value="UCP028451"/>
</dbReference>
<sequence length="239" mass="27110">MPLRGMLVSTSFSGFEPSFFSFFTELKANNNKSWFSEHKVEYERCVVEPIQAFIEAMSPRLYGISPYFIASPKKVGGSMFRIYRDVRFSKDKRPYKEHGACQFRHEAGKDAHAPGFYLHLAPDEVLFGGGVWLPGSPQLLKIRERIVAKPDEWTAVLENTHLHKHFPDGVSGEPLTRPPRGFKADQPHLEDIKRKSFYLMARTSAKEAQSIEFINEVAEAYGASSPLMRFLCGAVDVSF</sequence>
<dbReference type="EMBL" id="CP021425">
    <property type="protein sequence ID" value="ARU54719.1"/>
    <property type="molecule type" value="Genomic_DNA"/>
</dbReference>
<evidence type="ECO:0000313" key="1">
    <source>
        <dbReference type="EMBL" id="ARU54719.1"/>
    </source>
</evidence>
<name>A0A1Y0I3E0_9GAMM</name>
<gene>
    <name evidence="1" type="ORF">OLMES_0616</name>
</gene>
<protein>
    <recommendedName>
        <fullName evidence="3">TIGR02453 family protein</fullName>
    </recommendedName>
</protein>
<dbReference type="AlphaFoldDB" id="A0A1Y0I3E0"/>
<dbReference type="PIRSF" id="PIRSF028451">
    <property type="entry name" value="UCP028451"/>
    <property type="match status" value="1"/>
</dbReference>
<dbReference type="KEGG" id="ome:OLMES_0616"/>
<dbReference type="PANTHER" id="PTHR36452">
    <property type="entry name" value="CHROMOSOME 12, WHOLE GENOME SHOTGUN SEQUENCE"/>
    <property type="match status" value="1"/>
</dbReference>
<keyword evidence="2" id="KW-1185">Reference proteome</keyword>
<evidence type="ECO:0000313" key="2">
    <source>
        <dbReference type="Proteomes" id="UP000196027"/>
    </source>
</evidence>
<dbReference type="NCBIfam" id="TIGR02453">
    <property type="entry name" value="TIGR02453 family protein"/>
    <property type="match status" value="1"/>
</dbReference>
<evidence type="ECO:0008006" key="3">
    <source>
        <dbReference type="Google" id="ProtNLM"/>
    </source>
</evidence>
<organism evidence="1 2">
    <name type="scientific">Oleiphilus messinensis</name>
    <dbReference type="NCBI Taxonomy" id="141451"/>
    <lineage>
        <taxon>Bacteria</taxon>
        <taxon>Pseudomonadati</taxon>
        <taxon>Pseudomonadota</taxon>
        <taxon>Gammaproteobacteria</taxon>
        <taxon>Oceanospirillales</taxon>
        <taxon>Oleiphilaceae</taxon>
        <taxon>Oleiphilus</taxon>
    </lineage>
</organism>
<dbReference type="Pfam" id="PF09365">
    <property type="entry name" value="DUF2461"/>
    <property type="match status" value="1"/>
</dbReference>
<dbReference type="InterPro" id="IPR012808">
    <property type="entry name" value="CHP02453"/>
</dbReference>
<dbReference type="PANTHER" id="PTHR36452:SF1">
    <property type="entry name" value="DUF2461 DOMAIN-CONTAINING PROTEIN"/>
    <property type="match status" value="1"/>
</dbReference>
<proteinExistence type="predicted"/>
<accession>A0A1Y0I3E0</accession>
<reference evidence="1 2" key="1">
    <citation type="submission" date="2017-05" db="EMBL/GenBank/DDBJ databases">
        <title>Genomic insights into alkan degradation activity of Oleiphilus messinensis.</title>
        <authorList>
            <person name="Kozyavkin S.A."/>
            <person name="Slesarev A.I."/>
            <person name="Golyshin P.N."/>
            <person name="Korzhenkov A."/>
            <person name="Golyshina O.N."/>
            <person name="Toshchakov S.V."/>
        </authorList>
    </citation>
    <scope>NUCLEOTIDE SEQUENCE [LARGE SCALE GENOMIC DNA]</scope>
    <source>
        <strain evidence="1 2">ME102</strain>
    </source>
</reference>
<dbReference type="Proteomes" id="UP000196027">
    <property type="component" value="Chromosome"/>
</dbReference>